<evidence type="ECO:0000313" key="2">
    <source>
        <dbReference type="EMBL" id="PIO60736.1"/>
    </source>
</evidence>
<keyword evidence="1" id="KW-0812">Transmembrane</keyword>
<evidence type="ECO:0000256" key="1">
    <source>
        <dbReference type="SAM" id="Phobius"/>
    </source>
</evidence>
<gene>
    <name evidence="2" type="ORF">TELCIR_17760</name>
</gene>
<keyword evidence="1" id="KW-1133">Transmembrane helix</keyword>
<feature type="transmembrane region" description="Helical" evidence="1">
    <location>
        <begin position="56"/>
        <end position="80"/>
    </location>
</feature>
<accession>A0A2G9TRV4</accession>
<name>A0A2G9TRV4_TELCI</name>
<sequence>MDPDEFNDIQSRLYKLIPKQTQDIVATGIFLVILPIGFLINIFCIMPVWYPAFGEGTVILVIPMPHLVPIIVQILCGGYCEPSGTLYSTLQDVHAYQLGVMDNIRQCLGTRWPLIFISPFIPSHLPSDGMSFVTRDIKGYSDPKNL</sequence>
<feature type="non-terminal residue" evidence="2">
    <location>
        <position position="1"/>
    </location>
</feature>
<feature type="transmembrane region" description="Helical" evidence="1">
    <location>
        <begin position="24"/>
        <end position="50"/>
    </location>
</feature>
<dbReference type="OrthoDB" id="302728at2759"/>
<dbReference type="EMBL" id="KZ354901">
    <property type="protein sequence ID" value="PIO60736.1"/>
    <property type="molecule type" value="Genomic_DNA"/>
</dbReference>
<reference evidence="2 3" key="1">
    <citation type="submission" date="2015-09" db="EMBL/GenBank/DDBJ databases">
        <title>Draft genome of the parasitic nematode Teladorsagia circumcincta isolate WARC Sus (inbred).</title>
        <authorList>
            <person name="Mitreva M."/>
        </authorList>
    </citation>
    <scope>NUCLEOTIDE SEQUENCE [LARGE SCALE GENOMIC DNA]</scope>
    <source>
        <strain evidence="2 3">S</strain>
    </source>
</reference>
<evidence type="ECO:0000313" key="3">
    <source>
        <dbReference type="Proteomes" id="UP000230423"/>
    </source>
</evidence>
<organism evidence="2 3">
    <name type="scientific">Teladorsagia circumcincta</name>
    <name type="common">Brown stomach worm</name>
    <name type="synonym">Ostertagia circumcincta</name>
    <dbReference type="NCBI Taxonomy" id="45464"/>
    <lineage>
        <taxon>Eukaryota</taxon>
        <taxon>Metazoa</taxon>
        <taxon>Ecdysozoa</taxon>
        <taxon>Nematoda</taxon>
        <taxon>Chromadorea</taxon>
        <taxon>Rhabditida</taxon>
        <taxon>Rhabditina</taxon>
        <taxon>Rhabditomorpha</taxon>
        <taxon>Strongyloidea</taxon>
        <taxon>Trichostrongylidae</taxon>
        <taxon>Teladorsagia</taxon>
    </lineage>
</organism>
<dbReference type="AlphaFoldDB" id="A0A2G9TRV4"/>
<dbReference type="Proteomes" id="UP000230423">
    <property type="component" value="Unassembled WGS sequence"/>
</dbReference>
<keyword evidence="1" id="KW-0472">Membrane</keyword>
<keyword evidence="3" id="KW-1185">Reference proteome</keyword>
<protein>
    <submittedName>
        <fullName evidence="2">Uncharacterized protein</fullName>
    </submittedName>
</protein>
<proteinExistence type="predicted"/>